<keyword evidence="13 23" id="KW-1133">Transmembrane helix</keyword>
<dbReference type="Pfam" id="PF14569">
    <property type="entry name" value="zf-UDP"/>
    <property type="match status" value="1"/>
</dbReference>
<evidence type="ECO:0000256" key="20">
    <source>
        <dbReference type="PIRSR" id="PIRSR605150-2"/>
    </source>
</evidence>
<feature type="binding site" evidence="21">
    <location>
        <position position="560"/>
    </location>
    <ligand>
        <name>Mn(2+)</name>
        <dbReference type="ChEBI" id="CHEBI:29035"/>
    </ligand>
</feature>
<feature type="transmembrane region" description="Helical" evidence="23">
    <location>
        <begin position="1043"/>
        <end position="1063"/>
    </location>
</feature>
<dbReference type="PROSITE" id="PS50089">
    <property type="entry name" value="ZF_RING_2"/>
    <property type="match status" value="1"/>
</dbReference>
<evidence type="ECO:0000256" key="17">
    <source>
        <dbReference type="ARBA" id="ARBA00023316"/>
    </source>
</evidence>
<dbReference type="GO" id="GO:0016760">
    <property type="term" value="F:cellulose synthase (UDP-forming) activity"/>
    <property type="evidence" value="ECO:0007669"/>
    <property type="project" value="UniProtKB-EC"/>
</dbReference>
<evidence type="ECO:0000256" key="22">
    <source>
        <dbReference type="PROSITE-ProRule" id="PRU00175"/>
    </source>
</evidence>
<dbReference type="FunFam" id="3.90.550.10:FF:000009">
    <property type="entry name" value="Cellulose synthase"/>
    <property type="match status" value="1"/>
</dbReference>
<evidence type="ECO:0000256" key="16">
    <source>
        <dbReference type="ARBA" id="ARBA00023211"/>
    </source>
</evidence>
<comment type="catalytic activity">
    <reaction evidence="18 23">
        <text>[(1-&gt;4)-beta-D-glucosyl](n) + UDP-alpha-D-glucose = [(1-&gt;4)-beta-D-glucosyl](n+1) + UDP + H(+)</text>
        <dbReference type="Rhea" id="RHEA:19929"/>
        <dbReference type="Rhea" id="RHEA-COMP:10033"/>
        <dbReference type="Rhea" id="RHEA-COMP:10034"/>
        <dbReference type="ChEBI" id="CHEBI:15378"/>
        <dbReference type="ChEBI" id="CHEBI:18246"/>
        <dbReference type="ChEBI" id="CHEBI:58223"/>
        <dbReference type="ChEBI" id="CHEBI:58885"/>
        <dbReference type="EC" id="2.4.1.12"/>
    </reaction>
</comment>
<evidence type="ECO:0000256" key="9">
    <source>
        <dbReference type="ARBA" id="ARBA00022723"/>
    </source>
</evidence>
<dbReference type="Pfam" id="PF03552">
    <property type="entry name" value="Cellulose_synt"/>
    <property type="match status" value="1"/>
</dbReference>
<keyword evidence="16" id="KW-0464">Manganese</keyword>
<keyword evidence="15 23" id="KW-0472">Membrane</keyword>
<evidence type="ECO:0000256" key="19">
    <source>
        <dbReference type="PIRSR" id="PIRSR605150-1"/>
    </source>
</evidence>
<dbReference type="EC" id="2.4.1.12" evidence="23"/>
<dbReference type="InterPro" id="IPR013083">
    <property type="entry name" value="Znf_RING/FYVE/PHD"/>
</dbReference>
<keyword evidence="6 23" id="KW-0328">Glycosyltransferase</keyword>
<dbReference type="FunFam" id="3.30.40.10:FF:000031">
    <property type="entry name" value="Cellulose synthase"/>
    <property type="match status" value="1"/>
</dbReference>
<keyword evidence="10 22" id="KW-0863">Zinc-finger</keyword>
<comment type="pathway">
    <text evidence="3 23">Glycan metabolism; plant cellulose biosynthesis.</text>
</comment>
<dbReference type="Gene3D" id="3.90.550.10">
    <property type="entry name" value="Spore Coat Polysaccharide Biosynthesis Protein SpsA, Chain A"/>
    <property type="match status" value="1"/>
</dbReference>
<feature type="transmembrane region" description="Helical" evidence="23">
    <location>
        <begin position="273"/>
        <end position="293"/>
    </location>
</feature>
<dbReference type="SUPFAM" id="SSF53448">
    <property type="entry name" value="Nucleotide-diphospho-sugar transferases"/>
    <property type="match status" value="1"/>
</dbReference>
<evidence type="ECO:0000256" key="15">
    <source>
        <dbReference type="ARBA" id="ARBA00023136"/>
    </source>
</evidence>
<evidence type="ECO:0000256" key="2">
    <source>
        <dbReference type="ARBA" id="ARBA00004651"/>
    </source>
</evidence>
<proteinExistence type="inferred from homology"/>
<evidence type="ECO:0000256" key="4">
    <source>
        <dbReference type="ARBA" id="ARBA00007548"/>
    </source>
</evidence>
<dbReference type="Gene3D" id="3.30.40.10">
    <property type="entry name" value="Zinc/RING finger domain, C3HC4 (zinc finger)"/>
    <property type="match status" value="1"/>
</dbReference>
<feature type="binding site" evidence="20">
    <location>
        <position position="364"/>
    </location>
    <ligand>
        <name>UDP-alpha-D-glucose</name>
        <dbReference type="ChEBI" id="CHEBI:58885"/>
    </ligand>
</feature>
<feature type="transmembrane region" description="Helical" evidence="23">
    <location>
        <begin position="931"/>
        <end position="953"/>
    </location>
</feature>
<dbReference type="GO" id="GO:0005886">
    <property type="term" value="C:plasma membrane"/>
    <property type="evidence" value="ECO:0007669"/>
    <property type="project" value="UniProtKB-SubCell"/>
</dbReference>
<dbReference type="InterPro" id="IPR005150">
    <property type="entry name" value="Cellulose_synth"/>
</dbReference>
<evidence type="ECO:0000256" key="10">
    <source>
        <dbReference type="ARBA" id="ARBA00022771"/>
    </source>
</evidence>
<feature type="binding site" evidence="20">
    <location>
        <position position="358"/>
    </location>
    <ligand>
        <name>UDP-alpha-D-glucose</name>
        <dbReference type="ChEBI" id="CHEBI:58885"/>
    </ligand>
</feature>
<keyword evidence="5 23" id="KW-1003">Cell membrane</keyword>
<evidence type="ECO:0000256" key="18">
    <source>
        <dbReference type="ARBA" id="ARBA00048682"/>
    </source>
</evidence>
<feature type="binding site" evidence="20">
    <location>
        <position position="365"/>
    </location>
    <ligand>
        <name>UDP-alpha-D-glucose</name>
        <dbReference type="ChEBI" id="CHEBI:58885"/>
    </ligand>
</feature>
<evidence type="ECO:0000256" key="8">
    <source>
        <dbReference type="ARBA" id="ARBA00022692"/>
    </source>
</evidence>
<keyword evidence="7 23" id="KW-0808">Transferase</keyword>
<dbReference type="Proteomes" id="UP001386955">
    <property type="component" value="Unassembled WGS sequence"/>
</dbReference>
<comment type="cofactor">
    <cofactor evidence="23">
        <name>Zn(2+)</name>
        <dbReference type="ChEBI" id="CHEBI:29105"/>
    </cofactor>
    <text evidence="23">Binds 2 Zn(2+) ions per subunit.</text>
</comment>
<dbReference type="CDD" id="cd16617">
    <property type="entry name" value="mRING-HC-C4C4_CesA"/>
    <property type="match status" value="1"/>
</dbReference>
<dbReference type="InterPro" id="IPR027934">
    <property type="entry name" value="CES_Znf_RING"/>
</dbReference>
<protein>
    <recommendedName>
        <fullName evidence="23">Cellulose synthase</fullName>
        <ecNumber evidence="23">2.4.1.12</ecNumber>
    </recommendedName>
</protein>
<dbReference type="InterPro" id="IPR001841">
    <property type="entry name" value="Znf_RING"/>
</dbReference>
<feature type="binding site" evidence="21">
    <location>
        <position position="536"/>
    </location>
    <ligand>
        <name>Mn(2+)</name>
        <dbReference type="ChEBI" id="CHEBI:29035"/>
    </ligand>
</feature>
<dbReference type="AlphaFoldDB" id="A0AAN9NWK7"/>
<gene>
    <name evidence="25" type="ORF">VNO78_33019</name>
</gene>
<feature type="transmembrane region" description="Helical" evidence="23">
    <location>
        <begin position="974"/>
        <end position="998"/>
    </location>
</feature>
<dbReference type="GO" id="GO:0030244">
    <property type="term" value="P:cellulose biosynthetic process"/>
    <property type="evidence" value="ECO:0007669"/>
    <property type="project" value="UniProtKB-KW"/>
</dbReference>
<sequence length="1082" mass="122326">MDTKGRLVAGSHNRNEFVLINADETARVTAVTELSGQICQICGDELEVTVNGEPFVACNECAFPVCRPCYGYERREGNQVCPQCKTRYRRIKGCPRVEGDEEEDDTDDLESEFDIGSNLRRDPHHIDYASQVNGSVHTPSEFDVASVASEIPLLTYGQEDVGISADKHALILPPFMARGKRIHPMPFPDSTVPVQPRPMDPKKDIAVYGYGSVAWKERMEDWKKKQGEKLQVVRHEGGKDNDEWDDPDLPKMDEGRQPLWRKLPISSSRINPYRIIIVLRIAILGLFFHYRILHPVNDAYALWLTSIICEIWFAVSWIFDQFPKWSPILRETYLDRLSLRYEKEGKPSQLAPIDVFVSTVDPMKEPPLITANTVLSILAVDYPVDKVACYVSDDGAAMLTFEALSETSEFARKWVPFCKRFSIEPRAPEWYFAQKVDYLKDKVDAAFIRERRAIKREYEEFKVRINALVAMAQKVPEDGWTMQDGTPWPGNNVRDHPGMIQVFLGQNGVRDIEGNELPRLVYVSREKRPGYEHHKKAGAMNALVRVSAIITNAPYLLNVDCDHYINNSKALREAMCFMMDPTSGKKICYVQFPQRFDGIDRHDRYSNRNVVFFDINMKGLDGIQGPIYVGTGCVFRRQAFYGYDAPTSKKPPRKTCNCLPKWCCCLCCCGSRPKKIKAKSSMKKKIKNKDDTKKMHALENIEEGIEGIDNEKSSLMSQQKFEKKFGQSSVFIASTLMEDGGLPKAASSATLLKEAIHVISCGYEDKTEWGKEVGWIYGSVTEDILTGFKMHCHGWRSVYCMPKRPAFKGSAPINLSDRLHQVLRWALGSVEIFFSRHCPIWYGYGGGLKSLERFSYINSVVYPLTSLPLIAYCTLPAVCLLTGKFIVPEISNYASIIFMALFISIAATGILEMQWGGVGIHDWWRNEQFWVIGGASSHLFALFQGLLKVLAGVNTNFTVTSKAADDGQFAELYIFKWTSLLIPPLTLLIINIIGVIVGVSDAINNGYDSWGPLFGKLFFALWVIVHLYPFLKGVMGKQEGVPTIILVWAILLSSILTLLWVRINPFLAKNDIVLEICGLNCD</sequence>
<name>A0AAN9NWK7_PSOTE</name>
<evidence type="ECO:0000313" key="25">
    <source>
        <dbReference type="EMBL" id="KAK7380506.1"/>
    </source>
</evidence>
<evidence type="ECO:0000256" key="7">
    <source>
        <dbReference type="ARBA" id="ARBA00022679"/>
    </source>
</evidence>
<keyword evidence="11 23" id="KW-0862">Zinc</keyword>
<keyword evidence="9 23" id="KW-0479">Metal-binding</keyword>
<accession>A0AAN9NWK7</accession>
<comment type="similarity">
    <text evidence="4 23">Belongs to the glycosyltransferase 2 family. Plant cellulose synthase subfamily.</text>
</comment>
<comment type="subcellular location">
    <subcellularLocation>
        <location evidence="2 23">Cell membrane</location>
        <topology evidence="2 23">Multi-pass membrane protein</topology>
    </subcellularLocation>
</comment>
<feature type="active site" evidence="19">
    <location>
        <position position="394"/>
    </location>
</feature>
<keyword evidence="14" id="KW-0007">Acetylation</keyword>
<feature type="transmembrane region" description="Helical" evidence="23">
    <location>
        <begin position="893"/>
        <end position="911"/>
    </location>
</feature>
<dbReference type="InterPro" id="IPR029044">
    <property type="entry name" value="Nucleotide-diphossugar_trans"/>
</dbReference>
<feature type="transmembrane region" description="Helical" evidence="23">
    <location>
        <begin position="1010"/>
        <end position="1031"/>
    </location>
</feature>
<feature type="domain" description="RING-type" evidence="24">
    <location>
        <begin position="39"/>
        <end position="85"/>
    </location>
</feature>
<evidence type="ECO:0000256" key="1">
    <source>
        <dbReference type="ARBA" id="ARBA00001936"/>
    </source>
</evidence>
<evidence type="ECO:0000256" key="11">
    <source>
        <dbReference type="ARBA" id="ARBA00022833"/>
    </source>
</evidence>
<reference evidence="25 26" key="1">
    <citation type="submission" date="2024-01" db="EMBL/GenBank/DDBJ databases">
        <title>The genomes of 5 underutilized Papilionoideae crops provide insights into root nodulation and disease resistanc.</title>
        <authorList>
            <person name="Jiang F."/>
        </authorList>
    </citation>
    <scope>NUCLEOTIDE SEQUENCE [LARGE SCALE GENOMIC DNA]</scope>
    <source>
        <strain evidence="25">DUOXIRENSHENG_FW03</strain>
        <tissue evidence="25">Leaves</tissue>
    </source>
</reference>
<evidence type="ECO:0000256" key="13">
    <source>
        <dbReference type="ARBA" id="ARBA00022989"/>
    </source>
</evidence>
<evidence type="ECO:0000256" key="12">
    <source>
        <dbReference type="ARBA" id="ARBA00022916"/>
    </source>
</evidence>
<keyword evidence="26" id="KW-1185">Reference proteome</keyword>
<dbReference type="PANTHER" id="PTHR13301">
    <property type="entry name" value="X-BOX TRANSCRIPTION FACTOR-RELATED"/>
    <property type="match status" value="1"/>
</dbReference>
<evidence type="ECO:0000259" key="24">
    <source>
        <dbReference type="PROSITE" id="PS50089"/>
    </source>
</evidence>
<organism evidence="25 26">
    <name type="scientific">Psophocarpus tetragonolobus</name>
    <name type="common">Winged bean</name>
    <name type="synonym">Dolichos tetragonolobus</name>
    <dbReference type="NCBI Taxonomy" id="3891"/>
    <lineage>
        <taxon>Eukaryota</taxon>
        <taxon>Viridiplantae</taxon>
        <taxon>Streptophyta</taxon>
        <taxon>Embryophyta</taxon>
        <taxon>Tracheophyta</taxon>
        <taxon>Spermatophyta</taxon>
        <taxon>Magnoliopsida</taxon>
        <taxon>eudicotyledons</taxon>
        <taxon>Gunneridae</taxon>
        <taxon>Pentapetalae</taxon>
        <taxon>rosids</taxon>
        <taxon>fabids</taxon>
        <taxon>Fabales</taxon>
        <taxon>Fabaceae</taxon>
        <taxon>Papilionoideae</taxon>
        <taxon>50 kb inversion clade</taxon>
        <taxon>NPAAA clade</taxon>
        <taxon>indigoferoid/millettioid clade</taxon>
        <taxon>Phaseoleae</taxon>
        <taxon>Psophocarpus</taxon>
    </lineage>
</organism>
<evidence type="ECO:0000256" key="23">
    <source>
        <dbReference type="RuleBase" id="RU361116"/>
    </source>
</evidence>
<feature type="binding site" evidence="20">
    <location>
        <position position="535"/>
    </location>
    <ligand>
        <name>UDP-alpha-D-glucose</name>
        <dbReference type="ChEBI" id="CHEBI:58885"/>
    </ligand>
</feature>
<evidence type="ECO:0000256" key="21">
    <source>
        <dbReference type="PIRSR" id="PIRSR605150-3"/>
    </source>
</evidence>
<feature type="transmembrane region" description="Helical" evidence="23">
    <location>
        <begin position="300"/>
        <end position="319"/>
    </location>
</feature>
<comment type="caution">
    <text evidence="25">The sequence shown here is derived from an EMBL/GenBank/DDBJ whole genome shotgun (WGS) entry which is preliminary data.</text>
</comment>
<keyword evidence="8 23" id="KW-0812">Transmembrane</keyword>
<feature type="transmembrane region" description="Helical" evidence="23">
    <location>
        <begin position="860"/>
        <end position="881"/>
    </location>
</feature>
<evidence type="ECO:0000313" key="26">
    <source>
        <dbReference type="Proteomes" id="UP001386955"/>
    </source>
</evidence>
<keyword evidence="12 23" id="KW-0135">Cellulose biosynthesis</keyword>
<evidence type="ECO:0000256" key="14">
    <source>
        <dbReference type="ARBA" id="ARBA00022990"/>
    </source>
</evidence>
<dbReference type="GO" id="GO:0071555">
    <property type="term" value="P:cell wall organization"/>
    <property type="evidence" value="ECO:0007669"/>
    <property type="project" value="UniProtKB-KW"/>
</dbReference>
<feature type="binding site" evidence="20">
    <location>
        <position position="394"/>
    </location>
    <ligand>
        <name>UDP-alpha-D-glucose</name>
        <dbReference type="ChEBI" id="CHEBI:58885"/>
    </ligand>
</feature>
<dbReference type="SUPFAM" id="SSF57850">
    <property type="entry name" value="RING/U-box"/>
    <property type="match status" value="1"/>
</dbReference>
<evidence type="ECO:0000256" key="5">
    <source>
        <dbReference type="ARBA" id="ARBA00022475"/>
    </source>
</evidence>
<feature type="active site" evidence="19">
    <location>
        <position position="783"/>
    </location>
</feature>
<comment type="cofactor">
    <cofactor evidence="1">
        <name>Mn(2+)</name>
        <dbReference type="ChEBI" id="CHEBI:29035"/>
    </cofactor>
</comment>
<dbReference type="EMBL" id="JAYMYS010000009">
    <property type="protein sequence ID" value="KAK7380506.1"/>
    <property type="molecule type" value="Genomic_DNA"/>
</dbReference>
<dbReference type="GO" id="GO:0008270">
    <property type="term" value="F:zinc ion binding"/>
    <property type="evidence" value="ECO:0007669"/>
    <property type="project" value="UniProtKB-KW"/>
</dbReference>
<evidence type="ECO:0000256" key="3">
    <source>
        <dbReference type="ARBA" id="ARBA00004768"/>
    </source>
</evidence>
<keyword evidence="17 23" id="KW-0961">Cell wall biogenesis/degradation</keyword>
<evidence type="ECO:0000256" key="6">
    <source>
        <dbReference type="ARBA" id="ARBA00022676"/>
    </source>
</evidence>